<sequence>MFQQFDSLLDLVTTFSDEKKCVNHFRLVRWPTGVSCPHCGSTKVYTLNNGTHKCAEPLCNERFSVRYDTIFEDSKISLQKWFMAIYLVTSHKKGISSCQLARDIKVTQKTAWYMLHRIRTAIAVDYPTKLSGTVEIDETYVGGKERFKHRSKRTKGSQGYGSANSKVVVLGMVEREGKLRFDTIKAATTEHIKPIVEANVCTTAKVNTDEGKQYNWMDTNYDRSLVNHGVGEYVSGINYTNTIEGVFGHLKRSIIGVYHQTSRKHIKRYLDMFAWRWNLKNVPEGQRVNELLKATVGRRLTYKALISSEVSYGK</sequence>
<feature type="domain" description="ISXO2-like transposase" evidence="1">
    <location>
        <begin position="129"/>
        <end position="278"/>
    </location>
</feature>
<dbReference type="SMART" id="SM01126">
    <property type="entry name" value="DDE_Tnp_IS1595"/>
    <property type="match status" value="1"/>
</dbReference>
<keyword evidence="3" id="KW-1185">Reference proteome</keyword>
<dbReference type="Pfam" id="PF12760">
    <property type="entry name" value="Zn_ribbon_IS1595"/>
    <property type="match status" value="1"/>
</dbReference>
<dbReference type="PANTHER" id="PTHR47163:SF2">
    <property type="entry name" value="SI:DKEY-17M8.2"/>
    <property type="match status" value="1"/>
</dbReference>
<accession>A0A8D5G3M7</accession>
<dbReference type="PANTHER" id="PTHR47163">
    <property type="entry name" value="DDE_TNP_IS1595 DOMAIN-CONTAINING PROTEIN"/>
    <property type="match status" value="1"/>
</dbReference>
<dbReference type="RefSeq" id="WP_221763276.1">
    <property type="nucleotide sequence ID" value="NZ_AP024110.1"/>
</dbReference>
<dbReference type="EMBL" id="AP024110">
    <property type="protein sequence ID" value="BCM25155.1"/>
    <property type="molecule type" value="Genomic_DNA"/>
</dbReference>
<evidence type="ECO:0000313" key="3">
    <source>
        <dbReference type="Proteomes" id="UP000826722"/>
    </source>
</evidence>
<organism evidence="2 3">
    <name type="scientific">Methyloradius palustris</name>
    <dbReference type="NCBI Taxonomy" id="2778876"/>
    <lineage>
        <taxon>Bacteria</taxon>
        <taxon>Pseudomonadati</taxon>
        <taxon>Pseudomonadota</taxon>
        <taxon>Betaproteobacteria</taxon>
        <taxon>Nitrosomonadales</taxon>
        <taxon>Methylophilaceae</taxon>
        <taxon>Methyloradius</taxon>
    </lineage>
</organism>
<reference evidence="2" key="1">
    <citation type="journal article" date="2021" name="Arch. Microbiol.">
        <title>Methyloradius palustris gen. nov., sp. nov., a methanol-oxidizing bacterium isolated from snow.</title>
        <authorList>
            <person name="Miyadera T."/>
            <person name="Kojima H."/>
            <person name="Fukui M."/>
        </authorList>
    </citation>
    <scope>NUCLEOTIDE SEQUENCE</scope>
    <source>
        <strain evidence="2">Zm11</strain>
    </source>
</reference>
<dbReference type="InterPro" id="IPR024442">
    <property type="entry name" value="Transposase_Zn_ribbon"/>
</dbReference>
<evidence type="ECO:0000259" key="1">
    <source>
        <dbReference type="SMART" id="SM01126"/>
    </source>
</evidence>
<dbReference type="InterPro" id="IPR024445">
    <property type="entry name" value="Tnp_ISXO2-like"/>
</dbReference>
<dbReference type="Pfam" id="PF12762">
    <property type="entry name" value="DDE_Tnp_IS1595"/>
    <property type="match status" value="1"/>
</dbReference>
<name>A0A8D5G3M7_9PROT</name>
<dbReference type="AlphaFoldDB" id="A0A8D5G3M7"/>
<dbReference type="NCBIfam" id="NF033547">
    <property type="entry name" value="transpos_IS1595"/>
    <property type="match status" value="1"/>
</dbReference>
<dbReference type="Proteomes" id="UP000826722">
    <property type="component" value="Chromosome"/>
</dbReference>
<evidence type="ECO:0000313" key="2">
    <source>
        <dbReference type="EMBL" id="BCM25155.1"/>
    </source>
</evidence>
<dbReference type="InterPro" id="IPR053164">
    <property type="entry name" value="IS1016-like_transposase"/>
</dbReference>
<proteinExistence type="predicted"/>
<gene>
    <name evidence="2" type="ORF">ZMTM_14140</name>
</gene>
<dbReference type="KEGG" id="mpau:ZMTM_14140"/>
<protein>
    <submittedName>
        <fullName evidence="2">DDE transposase</fullName>
    </submittedName>
</protein>